<dbReference type="EMBL" id="BSXS01014297">
    <property type="protein sequence ID" value="GMF05248.1"/>
    <property type="molecule type" value="Genomic_DNA"/>
</dbReference>
<keyword evidence="2" id="KW-1185">Reference proteome</keyword>
<dbReference type="Proteomes" id="UP001165064">
    <property type="component" value="Unassembled WGS sequence"/>
</dbReference>
<protein>
    <submittedName>
        <fullName evidence="1">Unnamed protein product</fullName>
    </submittedName>
</protein>
<gene>
    <name evidence="1" type="ORF">Amon02_001226800</name>
</gene>
<evidence type="ECO:0000313" key="2">
    <source>
        <dbReference type="Proteomes" id="UP001165064"/>
    </source>
</evidence>
<organism evidence="1 2">
    <name type="scientific">Ambrosiozyma monospora</name>
    <name type="common">Yeast</name>
    <name type="synonym">Endomycopsis monosporus</name>
    <dbReference type="NCBI Taxonomy" id="43982"/>
    <lineage>
        <taxon>Eukaryota</taxon>
        <taxon>Fungi</taxon>
        <taxon>Dikarya</taxon>
        <taxon>Ascomycota</taxon>
        <taxon>Saccharomycotina</taxon>
        <taxon>Pichiomycetes</taxon>
        <taxon>Pichiales</taxon>
        <taxon>Pichiaceae</taxon>
        <taxon>Ambrosiozyma</taxon>
    </lineage>
</organism>
<proteinExistence type="predicted"/>
<evidence type="ECO:0000313" key="1">
    <source>
        <dbReference type="EMBL" id="GMF05248.1"/>
    </source>
</evidence>
<sequence>MTGETINKKRDLPERDHSDSSPTKKHQTEKLPCDNITTDCDQSERDDDSNEITLTPNDDSGSGTRSVLGLEKQFPDLSDEDLELYISLKLDDKKFMSLVRILHFCFHNSVLDFHDLKFQRFQRITNNFHIYILAHKSEGYYST</sequence>
<comment type="caution">
    <text evidence="1">The sequence shown here is derived from an EMBL/GenBank/DDBJ whole genome shotgun (WGS) entry which is preliminary data.</text>
</comment>
<accession>A0ACB5U9M3</accession>
<reference evidence="1" key="1">
    <citation type="submission" date="2023-04" db="EMBL/GenBank/DDBJ databases">
        <title>Ambrosiozyma monospora NBRC 10751.</title>
        <authorList>
            <person name="Ichikawa N."/>
            <person name="Sato H."/>
            <person name="Tonouchi N."/>
        </authorList>
    </citation>
    <scope>NUCLEOTIDE SEQUENCE</scope>
    <source>
        <strain evidence="1">NBRC 10751</strain>
    </source>
</reference>
<name>A0ACB5U9M3_AMBMO</name>